<evidence type="ECO:0000259" key="4">
    <source>
        <dbReference type="PROSITE" id="PS50202"/>
    </source>
</evidence>
<organism evidence="5 6">
    <name type="scientific">Blomia tropicalis</name>
    <name type="common">Mite</name>
    <dbReference type="NCBI Taxonomy" id="40697"/>
    <lineage>
        <taxon>Eukaryota</taxon>
        <taxon>Metazoa</taxon>
        <taxon>Ecdysozoa</taxon>
        <taxon>Arthropoda</taxon>
        <taxon>Chelicerata</taxon>
        <taxon>Arachnida</taxon>
        <taxon>Acari</taxon>
        <taxon>Acariformes</taxon>
        <taxon>Sarcoptiformes</taxon>
        <taxon>Astigmata</taxon>
        <taxon>Glycyphagoidea</taxon>
        <taxon>Echimyopodidae</taxon>
        <taxon>Blomia</taxon>
    </lineage>
</organism>
<dbReference type="PANTHER" id="PTHR46384:SF1">
    <property type="entry name" value="MOTILE SPERM DOMAIN-CONTAINING PROTEIN 2"/>
    <property type="match status" value="1"/>
</dbReference>
<dbReference type="Proteomes" id="UP001142055">
    <property type="component" value="Chromosome 2"/>
</dbReference>
<dbReference type="SUPFAM" id="SSF49354">
    <property type="entry name" value="PapD-like"/>
    <property type="match status" value="1"/>
</dbReference>
<keyword evidence="2" id="KW-0472">Membrane</keyword>
<dbReference type="Gene3D" id="3.40.525.10">
    <property type="entry name" value="CRAL-TRIO lipid binding domain"/>
    <property type="match status" value="1"/>
</dbReference>
<gene>
    <name evidence="5" type="ORF">RDWZM_005692</name>
</gene>
<dbReference type="PANTHER" id="PTHR46384">
    <property type="entry name" value="MOTILE SPERM DOMAIN-CONTAINING PROTEIN 2"/>
    <property type="match status" value="1"/>
</dbReference>
<dbReference type="InterPro" id="IPR036273">
    <property type="entry name" value="CRAL/TRIO_N_dom_sf"/>
</dbReference>
<feature type="domain" description="CRAL-TRIO" evidence="3">
    <location>
        <begin position="114"/>
        <end position="260"/>
    </location>
</feature>
<dbReference type="SUPFAM" id="SSF46938">
    <property type="entry name" value="CRAL/TRIO N-terminal domain"/>
    <property type="match status" value="1"/>
</dbReference>
<dbReference type="SMART" id="SM00516">
    <property type="entry name" value="SEC14"/>
    <property type="match status" value="1"/>
</dbReference>
<dbReference type="InterPro" id="IPR000535">
    <property type="entry name" value="MSP_dom"/>
</dbReference>
<evidence type="ECO:0000256" key="1">
    <source>
        <dbReference type="SAM" id="MobiDB-lite"/>
    </source>
</evidence>
<sequence>MLQVESYNSKVPNGLLREPSNADGRHTSRSAAVVEEIRKRFLKEEWETNPELYDEIDVERMRRSEWFVKRFLLAARRNESEAYEMMKTTLAWRKSVEISTTPINAFPSEFFRVGGLFQYECDLKGNPVIYMRIRMHQKIVEIREPIQQFLFYIINKVDQESDGKGAVIVFDCSGAGYANMDLDMLKVLTEVAFKYFPFCIKYVIVYELSWMLNAFRRIAMTFIPSTFTRIVHFADKSNITDYIAKENLPDFMGGTCTRDYRYVPDGCPPVEQVAQDRGFSLEDVARITEKFKPYLDEADAAIAAKLEQESITKNVEIIQEEPTTIDCELENETSDGSIAIVRPKCNIPEQYASLYPRDMIQFRRRRMEKSKWSINQDSSSKTDWKWVGIILIRNNNNRKPLAFKIQSTNAAQYTVSPNQGVILCGAFVCITVTIVDQSLVDNDRDKFMVLMCPDVNTAGDLANARQFSRLFIERSATNQVYSHKLKSIRVEDETLTKNDGMKPANGETGFTQIENEMTRLKSRCDQLQQTQKVLKLIILLFSVLMIISLAIMIFTSDQEKLKSQLSIMTSFNGVKLSNGTIKPSGMHSMR</sequence>
<feature type="region of interest" description="Disordered" evidence="1">
    <location>
        <begin position="1"/>
        <end position="29"/>
    </location>
</feature>
<dbReference type="InterPro" id="IPR013783">
    <property type="entry name" value="Ig-like_fold"/>
</dbReference>
<reference evidence="5" key="1">
    <citation type="submission" date="2022-12" db="EMBL/GenBank/DDBJ databases">
        <title>Genome assemblies of Blomia tropicalis.</title>
        <authorList>
            <person name="Cui Y."/>
        </authorList>
    </citation>
    <scope>NUCLEOTIDE SEQUENCE</scope>
    <source>
        <tissue evidence="5">Adult mites</tissue>
    </source>
</reference>
<keyword evidence="2" id="KW-1133">Transmembrane helix</keyword>
<dbReference type="CDD" id="cd00170">
    <property type="entry name" value="SEC14"/>
    <property type="match status" value="1"/>
</dbReference>
<dbReference type="PROSITE" id="PS50202">
    <property type="entry name" value="MSP"/>
    <property type="match status" value="1"/>
</dbReference>
<evidence type="ECO:0000313" key="5">
    <source>
        <dbReference type="EMBL" id="KAJ6219880.1"/>
    </source>
</evidence>
<dbReference type="PROSITE" id="PS50191">
    <property type="entry name" value="CRAL_TRIO"/>
    <property type="match status" value="1"/>
</dbReference>
<dbReference type="AlphaFoldDB" id="A0A9Q0RMV2"/>
<dbReference type="EMBL" id="JAPWDV010000002">
    <property type="protein sequence ID" value="KAJ6219880.1"/>
    <property type="molecule type" value="Genomic_DNA"/>
</dbReference>
<keyword evidence="6" id="KW-1185">Reference proteome</keyword>
<feature type="domain" description="MSP" evidence="4">
    <location>
        <begin position="351"/>
        <end position="490"/>
    </location>
</feature>
<keyword evidence="2" id="KW-0812">Transmembrane</keyword>
<dbReference type="Pfam" id="PF00650">
    <property type="entry name" value="CRAL_TRIO"/>
    <property type="match status" value="1"/>
</dbReference>
<proteinExistence type="predicted"/>
<dbReference type="GO" id="GO:0012505">
    <property type="term" value="C:endomembrane system"/>
    <property type="evidence" value="ECO:0007669"/>
    <property type="project" value="TreeGrafter"/>
</dbReference>
<dbReference type="GO" id="GO:0140284">
    <property type="term" value="C:endoplasmic reticulum-endosome membrane contact site"/>
    <property type="evidence" value="ECO:0007669"/>
    <property type="project" value="TreeGrafter"/>
</dbReference>
<evidence type="ECO:0000313" key="6">
    <source>
        <dbReference type="Proteomes" id="UP001142055"/>
    </source>
</evidence>
<feature type="transmembrane region" description="Helical" evidence="2">
    <location>
        <begin position="533"/>
        <end position="554"/>
    </location>
</feature>
<name>A0A9Q0RMV2_BLOTA</name>
<evidence type="ECO:0000256" key="2">
    <source>
        <dbReference type="SAM" id="Phobius"/>
    </source>
</evidence>
<dbReference type="OMA" id="WDILTWR"/>
<dbReference type="Pfam" id="PF00635">
    <property type="entry name" value="Motile_Sperm"/>
    <property type="match status" value="1"/>
</dbReference>
<accession>A0A9Q0RMV2</accession>
<dbReference type="InterPro" id="IPR036865">
    <property type="entry name" value="CRAL-TRIO_dom_sf"/>
</dbReference>
<feature type="compositionally biased region" description="Polar residues" evidence="1">
    <location>
        <begin position="1"/>
        <end position="11"/>
    </location>
</feature>
<comment type="caution">
    <text evidence="5">The sequence shown here is derived from an EMBL/GenBank/DDBJ whole genome shotgun (WGS) entry which is preliminary data.</text>
</comment>
<dbReference type="Gene3D" id="2.60.40.10">
    <property type="entry name" value="Immunoglobulins"/>
    <property type="match status" value="1"/>
</dbReference>
<dbReference type="InterPro" id="IPR001251">
    <property type="entry name" value="CRAL-TRIO_dom"/>
</dbReference>
<dbReference type="InterPro" id="IPR053012">
    <property type="entry name" value="ER-organelle_contact"/>
</dbReference>
<evidence type="ECO:0000259" key="3">
    <source>
        <dbReference type="PROSITE" id="PS50191"/>
    </source>
</evidence>
<protein>
    <recommendedName>
        <fullName evidence="7">Motile sperm domain-containing protein 2</fullName>
    </recommendedName>
</protein>
<dbReference type="InterPro" id="IPR008962">
    <property type="entry name" value="PapD-like_sf"/>
</dbReference>
<dbReference type="SUPFAM" id="SSF52087">
    <property type="entry name" value="CRAL/TRIO domain"/>
    <property type="match status" value="1"/>
</dbReference>
<evidence type="ECO:0008006" key="7">
    <source>
        <dbReference type="Google" id="ProtNLM"/>
    </source>
</evidence>